<comment type="similarity">
    <text evidence="1">Belongs to the histidine acid phosphatase family.</text>
</comment>
<feature type="signal peptide" evidence="4">
    <location>
        <begin position="1"/>
        <end position="20"/>
    </location>
</feature>
<dbReference type="OrthoDB" id="10257284at2759"/>
<dbReference type="InterPro" id="IPR033379">
    <property type="entry name" value="Acid_Pase_AS"/>
</dbReference>
<gene>
    <name evidence="5" type="primary">ACPL2</name>
    <name evidence="5" type="ORF">NBO_27g0060</name>
</gene>
<evidence type="ECO:0000256" key="4">
    <source>
        <dbReference type="SAM" id="SignalP"/>
    </source>
</evidence>
<dbReference type="VEuPathDB" id="MicrosporidiaDB:NBO_27g0060"/>
<dbReference type="Proteomes" id="UP000016927">
    <property type="component" value="Unassembled WGS sequence"/>
</dbReference>
<dbReference type="STRING" id="578461.R0MJV3"/>
<evidence type="ECO:0000256" key="3">
    <source>
        <dbReference type="SAM" id="MobiDB-lite"/>
    </source>
</evidence>
<keyword evidence="2" id="KW-0378">Hydrolase</keyword>
<organism evidence="5 6">
    <name type="scientific">Nosema bombycis (strain CQ1 / CVCC 102059)</name>
    <name type="common">Microsporidian parasite</name>
    <name type="synonym">Pebrine of silkworm</name>
    <dbReference type="NCBI Taxonomy" id="578461"/>
    <lineage>
        <taxon>Eukaryota</taxon>
        <taxon>Fungi</taxon>
        <taxon>Fungi incertae sedis</taxon>
        <taxon>Microsporidia</taxon>
        <taxon>Nosematidae</taxon>
        <taxon>Nosema</taxon>
    </lineage>
</organism>
<sequence length="423" mass="48135">MKLLLLIFVVHSINWNIGKGKGDRGGKKNKPGRGDSSKDYPKTKIPVKDLKEDMGYCQAKYQFFPKKENFNLERVVVIFRHGDRSPMKNNNDEWKKKTCVECPMNGNTITECRNKKCENGELTTKGSKQAKELGNFIKKYYKPLLFDKNIVVNDIGFRATSIKRTHSTLWHVMSGLANTKTISGVNIKKENDGLLRPKNCGFLDTQFAQNACIYEPLNNKLYSELAEDPKRISEKADEIRCSMCNSVSVTCADEDCQNDTLPEIVKLSNSMWKKQVQAVVASDLGKKIIFGRFARDLLEILSSNKLMYLVSAHDGTLSMILSSLSDESYAWPPYASALFIEVWCKYGKQFVRLVYNDKKVEFTEKPGEYIPINQFTSYLERMKAEDRELDNLCRSGGSSGNKSRLKADLQDNKSKILLDVPLF</sequence>
<reference evidence="5 6" key="1">
    <citation type="journal article" date="2013" name="BMC Genomics">
        <title>Comparative genomics of parasitic silkworm microsporidia reveal an association between genome expansion and host adaptation.</title>
        <authorList>
            <person name="Pan G."/>
            <person name="Xu J."/>
            <person name="Li T."/>
            <person name="Xia Q."/>
            <person name="Liu S.L."/>
            <person name="Zhang G."/>
            <person name="Li S."/>
            <person name="Li C."/>
            <person name="Liu H."/>
            <person name="Yang L."/>
            <person name="Liu T."/>
            <person name="Zhang X."/>
            <person name="Wu Z."/>
            <person name="Fan W."/>
            <person name="Dang X."/>
            <person name="Xiang H."/>
            <person name="Tao M."/>
            <person name="Li Y."/>
            <person name="Hu J."/>
            <person name="Li Z."/>
            <person name="Lin L."/>
            <person name="Luo J."/>
            <person name="Geng L."/>
            <person name="Wang L."/>
            <person name="Long M."/>
            <person name="Wan Y."/>
            <person name="He N."/>
            <person name="Zhang Z."/>
            <person name="Lu C."/>
            <person name="Keeling P.J."/>
            <person name="Wang J."/>
            <person name="Xiang Z."/>
            <person name="Zhou Z."/>
        </authorList>
    </citation>
    <scope>NUCLEOTIDE SEQUENCE [LARGE SCALE GENOMIC DNA]</scope>
    <source>
        <strain evidence="6">CQ1 / CVCC 102059</strain>
    </source>
</reference>
<proteinExistence type="inferred from homology"/>
<protein>
    <submittedName>
        <fullName evidence="5">Acid phosphatase-like protein 2</fullName>
    </submittedName>
</protein>
<evidence type="ECO:0000313" key="6">
    <source>
        <dbReference type="Proteomes" id="UP000016927"/>
    </source>
</evidence>
<name>R0MJV3_NOSB1</name>
<dbReference type="AlphaFoldDB" id="R0MJV3"/>
<dbReference type="PROSITE" id="PS00616">
    <property type="entry name" value="HIS_ACID_PHOSPHAT_1"/>
    <property type="match status" value="1"/>
</dbReference>
<dbReference type="OMA" id="SSWMEND"/>
<dbReference type="EMBL" id="KB908935">
    <property type="protein sequence ID" value="EOB14505.1"/>
    <property type="molecule type" value="Genomic_DNA"/>
</dbReference>
<accession>R0MJV3</accession>
<dbReference type="Gene3D" id="3.40.50.1240">
    <property type="entry name" value="Phosphoglycerate mutase-like"/>
    <property type="match status" value="1"/>
</dbReference>
<dbReference type="GO" id="GO:0016791">
    <property type="term" value="F:phosphatase activity"/>
    <property type="evidence" value="ECO:0007669"/>
    <property type="project" value="TreeGrafter"/>
</dbReference>
<evidence type="ECO:0000256" key="2">
    <source>
        <dbReference type="ARBA" id="ARBA00022801"/>
    </source>
</evidence>
<dbReference type="Pfam" id="PF00328">
    <property type="entry name" value="His_Phos_2"/>
    <property type="match status" value="1"/>
</dbReference>
<evidence type="ECO:0000256" key="1">
    <source>
        <dbReference type="ARBA" id="ARBA00005375"/>
    </source>
</evidence>
<dbReference type="InterPro" id="IPR050645">
    <property type="entry name" value="Histidine_acid_phosphatase"/>
</dbReference>
<evidence type="ECO:0000313" key="5">
    <source>
        <dbReference type="EMBL" id="EOB14505.1"/>
    </source>
</evidence>
<dbReference type="PANTHER" id="PTHR11567">
    <property type="entry name" value="ACID PHOSPHATASE-RELATED"/>
    <property type="match status" value="1"/>
</dbReference>
<dbReference type="PANTHER" id="PTHR11567:SF110">
    <property type="entry name" value="2-PHOSPHOXYLOSE PHOSPHATASE 1"/>
    <property type="match status" value="1"/>
</dbReference>
<dbReference type="InterPro" id="IPR000560">
    <property type="entry name" value="His_Pase_clade-2"/>
</dbReference>
<dbReference type="CDD" id="cd07061">
    <property type="entry name" value="HP_HAP_like"/>
    <property type="match status" value="1"/>
</dbReference>
<keyword evidence="4" id="KW-0732">Signal</keyword>
<feature type="region of interest" description="Disordered" evidence="3">
    <location>
        <begin position="20"/>
        <end position="43"/>
    </location>
</feature>
<dbReference type="HOGENOM" id="CLU_706151_0_0_1"/>
<keyword evidence="6" id="KW-1185">Reference proteome</keyword>
<feature type="chain" id="PRO_5004355290" evidence="4">
    <location>
        <begin position="21"/>
        <end position="423"/>
    </location>
</feature>
<dbReference type="SUPFAM" id="SSF53254">
    <property type="entry name" value="Phosphoglycerate mutase-like"/>
    <property type="match status" value="1"/>
</dbReference>
<dbReference type="InterPro" id="IPR029033">
    <property type="entry name" value="His_PPase_superfam"/>
</dbReference>